<dbReference type="KEGG" id="dti:Desti_0005"/>
<evidence type="ECO:0000259" key="6">
    <source>
        <dbReference type="Pfam" id="PF01694"/>
    </source>
</evidence>
<feature type="transmembrane region" description="Helical" evidence="5">
    <location>
        <begin position="74"/>
        <end position="94"/>
    </location>
</feature>
<protein>
    <submittedName>
        <fullName evidence="7">Putative membrane protein</fullName>
    </submittedName>
</protein>
<feature type="transmembrane region" description="Helical" evidence="5">
    <location>
        <begin position="130"/>
        <end position="148"/>
    </location>
</feature>
<proteinExistence type="predicted"/>
<dbReference type="SUPFAM" id="SSF144091">
    <property type="entry name" value="Rhomboid-like"/>
    <property type="match status" value="1"/>
</dbReference>
<evidence type="ECO:0000256" key="4">
    <source>
        <dbReference type="ARBA" id="ARBA00023136"/>
    </source>
</evidence>
<dbReference type="InterPro" id="IPR022764">
    <property type="entry name" value="Peptidase_S54_rhomboid_dom"/>
</dbReference>
<dbReference type="GO" id="GO:0016020">
    <property type="term" value="C:membrane"/>
    <property type="evidence" value="ECO:0007669"/>
    <property type="project" value="UniProtKB-SubCell"/>
</dbReference>
<dbReference type="PANTHER" id="PTHR43731">
    <property type="entry name" value="RHOMBOID PROTEASE"/>
    <property type="match status" value="1"/>
</dbReference>
<evidence type="ECO:0000256" key="3">
    <source>
        <dbReference type="ARBA" id="ARBA00022989"/>
    </source>
</evidence>
<dbReference type="PATRIC" id="fig|706587.4.peg.6"/>
<dbReference type="AlphaFoldDB" id="I4BZL6"/>
<evidence type="ECO:0000256" key="5">
    <source>
        <dbReference type="SAM" id="Phobius"/>
    </source>
</evidence>
<name>I4BZL6_DESTA</name>
<keyword evidence="2 5" id="KW-0812">Transmembrane</keyword>
<sequence length="237" mass="26755">MFPLRDDIQSESFPFVTILIIILNSFMWMYEISLGPRLENFLWQYGLIPLHVVAYDHFRGGFIGNALIPMFTSIFMHGGWMHIIGNMWFLWIFGDNIEGRLGHFKFFLFYLLCGIGASVIHVMSSPESRIPTIGASGAISGVLGAYLISFPHARVLTLFIIVIIIRIVEIPAFAFLIFWFVFQFISSASLASVQQDAGGVAYWAHMGGFVVGIVLLLLFPKKPAPQPHSRPALSRRW</sequence>
<feature type="transmembrane region" description="Helical" evidence="5">
    <location>
        <begin position="106"/>
        <end position="124"/>
    </location>
</feature>
<dbReference type="InterPro" id="IPR035952">
    <property type="entry name" value="Rhomboid-like_sf"/>
</dbReference>
<evidence type="ECO:0000313" key="8">
    <source>
        <dbReference type="Proteomes" id="UP000006055"/>
    </source>
</evidence>
<feature type="transmembrane region" description="Helical" evidence="5">
    <location>
        <begin position="155"/>
        <end position="182"/>
    </location>
</feature>
<dbReference type="STRING" id="706587.Desti_0005"/>
<dbReference type="GO" id="GO:0004252">
    <property type="term" value="F:serine-type endopeptidase activity"/>
    <property type="evidence" value="ECO:0007669"/>
    <property type="project" value="InterPro"/>
</dbReference>
<dbReference type="EMBL" id="CP003360">
    <property type="protein sequence ID" value="AFM22757.1"/>
    <property type="molecule type" value="Genomic_DNA"/>
</dbReference>
<evidence type="ECO:0000256" key="2">
    <source>
        <dbReference type="ARBA" id="ARBA00022692"/>
    </source>
</evidence>
<dbReference type="eggNOG" id="COG0705">
    <property type="taxonomic scope" value="Bacteria"/>
</dbReference>
<evidence type="ECO:0000256" key="1">
    <source>
        <dbReference type="ARBA" id="ARBA00004141"/>
    </source>
</evidence>
<evidence type="ECO:0000313" key="7">
    <source>
        <dbReference type="EMBL" id="AFM22757.1"/>
    </source>
</evidence>
<keyword evidence="8" id="KW-1185">Reference proteome</keyword>
<reference evidence="8" key="1">
    <citation type="submission" date="2012-06" db="EMBL/GenBank/DDBJ databases">
        <title>Complete sequence of chromosome of Desulfomonile tiedjei DSM 6799.</title>
        <authorList>
            <person name="Lucas S."/>
            <person name="Copeland A."/>
            <person name="Lapidus A."/>
            <person name="Glavina del Rio T."/>
            <person name="Dalin E."/>
            <person name="Tice H."/>
            <person name="Bruce D."/>
            <person name="Goodwin L."/>
            <person name="Pitluck S."/>
            <person name="Peters L."/>
            <person name="Ovchinnikova G."/>
            <person name="Zeytun A."/>
            <person name="Lu M."/>
            <person name="Kyrpides N."/>
            <person name="Mavromatis K."/>
            <person name="Ivanova N."/>
            <person name="Brettin T."/>
            <person name="Detter J.C."/>
            <person name="Han C."/>
            <person name="Larimer F."/>
            <person name="Land M."/>
            <person name="Hauser L."/>
            <person name="Markowitz V."/>
            <person name="Cheng J.-F."/>
            <person name="Hugenholtz P."/>
            <person name="Woyke T."/>
            <person name="Wu D."/>
            <person name="Spring S."/>
            <person name="Schroeder M."/>
            <person name="Brambilla E."/>
            <person name="Klenk H.-P."/>
            <person name="Eisen J.A."/>
        </authorList>
    </citation>
    <scope>NUCLEOTIDE SEQUENCE [LARGE SCALE GENOMIC DNA]</scope>
    <source>
        <strain evidence="8">ATCC 49306 / DSM 6799 / DCB-1</strain>
    </source>
</reference>
<comment type="subcellular location">
    <subcellularLocation>
        <location evidence="1">Membrane</location>
        <topology evidence="1">Multi-pass membrane protein</topology>
    </subcellularLocation>
</comment>
<keyword evidence="4 5" id="KW-0472">Membrane</keyword>
<feature type="transmembrane region" description="Helical" evidence="5">
    <location>
        <begin position="12"/>
        <end position="30"/>
    </location>
</feature>
<accession>I4BZL6</accession>
<dbReference type="Gene3D" id="1.20.1540.10">
    <property type="entry name" value="Rhomboid-like"/>
    <property type="match status" value="1"/>
</dbReference>
<keyword evidence="3 5" id="KW-1133">Transmembrane helix</keyword>
<organism evidence="7 8">
    <name type="scientific">Desulfomonile tiedjei (strain ATCC 49306 / DSM 6799 / DCB-1)</name>
    <dbReference type="NCBI Taxonomy" id="706587"/>
    <lineage>
        <taxon>Bacteria</taxon>
        <taxon>Pseudomonadati</taxon>
        <taxon>Thermodesulfobacteriota</taxon>
        <taxon>Desulfomonilia</taxon>
        <taxon>Desulfomonilales</taxon>
        <taxon>Desulfomonilaceae</taxon>
        <taxon>Desulfomonile</taxon>
    </lineage>
</organism>
<dbReference type="PANTHER" id="PTHR43731:SF26">
    <property type="entry name" value="RHOMBOID-LIKE PROTEIN 10, CHLOROPLASTIC"/>
    <property type="match status" value="1"/>
</dbReference>
<gene>
    <name evidence="7" type="ordered locus">Desti_0005</name>
</gene>
<dbReference type="Proteomes" id="UP000006055">
    <property type="component" value="Chromosome"/>
</dbReference>
<dbReference type="InterPro" id="IPR050925">
    <property type="entry name" value="Rhomboid_protease_S54"/>
</dbReference>
<dbReference type="OrthoDB" id="9813074at2"/>
<feature type="transmembrane region" description="Helical" evidence="5">
    <location>
        <begin position="202"/>
        <end position="220"/>
    </location>
</feature>
<dbReference type="Pfam" id="PF01694">
    <property type="entry name" value="Rhomboid"/>
    <property type="match status" value="1"/>
</dbReference>
<dbReference type="HOGENOM" id="CLU_055068_5_1_7"/>
<dbReference type="RefSeq" id="WP_014807916.1">
    <property type="nucleotide sequence ID" value="NC_018025.1"/>
</dbReference>
<feature type="domain" description="Peptidase S54 rhomboid" evidence="6">
    <location>
        <begin position="67"/>
        <end position="219"/>
    </location>
</feature>
<dbReference type="FunFam" id="1.20.1540.10:FF:000027">
    <property type="entry name" value="Rhomboid family intramembrane serine protease"/>
    <property type="match status" value="1"/>
</dbReference>